<protein>
    <submittedName>
        <fullName evidence="1">Uncharacterized protein</fullName>
    </submittedName>
</protein>
<dbReference type="EMBL" id="AP018165">
    <property type="protein sequence ID" value="BAX98814.1"/>
    <property type="molecule type" value="Genomic_DNA"/>
</dbReference>
<dbReference type="Proteomes" id="UP000217954">
    <property type="component" value="Chromosome"/>
</dbReference>
<gene>
    <name evidence="1" type="ORF">MSTE_03513</name>
</gene>
<dbReference type="RefSeq" id="WP_096503052.1">
    <property type="nucleotide sequence ID" value="NZ_AP018165.1"/>
</dbReference>
<accession>A0A1Z4F0V1</accession>
<proteinExistence type="predicted"/>
<reference evidence="1 2" key="2">
    <citation type="journal article" date="2017" name="Int. J. Syst. Evol. Microbiol.">
        <title>Mycobacterium stephanolepidis sp. nov., a rapidly growing species related to Mycobacterium chelonae, isolated from marine teleost fish, Stephanolepis cirrhifer.</title>
        <authorList>
            <person name="Fukano H."/>
            <person name="Wada S."/>
            <person name="Kurata O."/>
            <person name="Katayama K."/>
            <person name="Fujiwara N."/>
            <person name="Hoshino Y."/>
        </authorList>
    </citation>
    <scope>NUCLEOTIDE SEQUENCE [LARGE SCALE GENOMIC DNA]</scope>
    <source>
        <strain evidence="1 2">NJB0901</strain>
    </source>
</reference>
<organism evidence="1 2">
    <name type="scientific">[Mycobacterium] stephanolepidis</name>
    <dbReference type="NCBI Taxonomy" id="1520670"/>
    <lineage>
        <taxon>Bacteria</taxon>
        <taxon>Bacillati</taxon>
        <taxon>Actinomycetota</taxon>
        <taxon>Actinomycetes</taxon>
        <taxon>Mycobacteriales</taxon>
        <taxon>Mycobacteriaceae</taxon>
        <taxon>Mycobacteroides</taxon>
    </lineage>
</organism>
<dbReference type="AlphaFoldDB" id="A0A1Z4F0V1"/>
<evidence type="ECO:0000313" key="1">
    <source>
        <dbReference type="EMBL" id="BAX98814.1"/>
    </source>
</evidence>
<name>A0A1Z4F0V1_9MYCO</name>
<dbReference type="KEGG" id="mste:MSTE_03513"/>
<sequence>MSLLYAAQRASYEDFLKEYTPADATKLASGGRTLLFKSVSNKDVKARVAITTRLLDDGADPSVVADGINVLHVLFDTRTHDTAYESPMLRRLIGGGADVNLVSKRFGPPLAVFIQHGPSPEAERVPFYDVLFEQPNLDLNAPYGKGTLRDLIFNSAWNLPLLRERVEAYESARNGA</sequence>
<reference evidence="2" key="1">
    <citation type="journal article" date="2017" name="Genome Announc.">
        <title>Complete Genome Sequence of Mycobacterium stephanolepidis.</title>
        <authorList>
            <person name="Fukano H."/>
            <person name="Yoshida M."/>
            <person name="Katayama Y."/>
            <person name="Omatsu T."/>
            <person name="Mizutani T."/>
            <person name="Kurata O."/>
            <person name="Wada S."/>
            <person name="Hoshino Y."/>
        </authorList>
    </citation>
    <scope>NUCLEOTIDE SEQUENCE [LARGE SCALE GENOMIC DNA]</scope>
    <source>
        <strain evidence="2">NJB0901</strain>
    </source>
</reference>
<dbReference type="InterPro" id="IPR036770">
    <property type="entry name" value="Ankyrin_rpt-contain_sf"/>
</dbReference>
<evidence type="ECO:0000313" key="2">
    <source>
        <dbReference type="Proteomes" id="UP000217954"/>
    </source>
</evidence>
<keyword evidence="2" id="KW-1185">Reference proteome</keyword>
<dbReference type="Gene3D" id="1.25.40.20">
    <property type="entry name" value="Ankyrin repeat-containing domain"/>
    <property type="match status" value="1"/>
</dbReference>
<dbReference type="OrthoDB" id="2038281at2"/>